<proteinExistence type="predicted"/>
<feature type="transmembrane region" description="Helical" evidence="2">
    <location>
        <begin position="245"/>
        <end position="264"/>
    </location>
</feature>
<keyword evidence="1" id="KW-0175">Coiled coil</keyword>
<accession>A0AB39VD30</accession>
<name>A0AB39VD30_9FUSO</name>
<evidence type="ECO:0000313" key="3">
    <source>
        <dbReference type="EMBL" id="XDU65178.1"/>
    </source>
</evidence>
<sequence length="298" mass="35344">MGNMQFSDFDKEILKEIEDLDKNVKEKLKKIADEWNLTMTKLQSETEMTSIEKLENEYKKLSELLDKNIKINNEWTNLKEKISKNKDIDDTQKYIFHETILKMQGFILLEIYKCSSDFNRIGNYINEKKHEDLKDKIMKQKEQILIFNDKLQVQSKKLINNEEIIKKQNKKIKINNRKIDRHDKRVLEMMGIFLTIFSILGMNILTIPSIKDNIVQNIMIINAIILLTMSGLFFLIRFEFSCEKIVLFLVPVILASVMIFFATVNIKDKNKEIEDKMETIIKENKILKQEIKILKKTK</sequence>
<keyword evidence="2" id="KW-1133">Transmembrane helix</keyword>
<dbReference type="EMBL" id="CP165646">
    <property type="protein sequence ID" value="XDU65178.1"/>
    <property type="molecule type" value="Genomic_DNA"/>
</dbReference>
<evidence type="ECO:0000256" key="1">
    <source>
        <dbReference type="SAM" id="Coils"/>
    </source>
</evidence>
<feature type="transmembrane region" description="Helical" evidence="2">
    <location>
        <begin position="218"/>
        <end position="238"/>
    </location>
</feature>
<organism evidence="3">
    <name type="scientific">Leptotrichia mesophila</name>
    <dbReference type="NCBI Taxonomy" id="3239303"/>
    <lineage>
        <taxon>Bacteria</taxon>
        <taxon>Fusobacteriati</taxon>
        <taxon>Fusobacteriota</taxon>
        <taxon>Fusobacteriia</taxon>
        <taxon>Fusobacteriales</taxon>
        <taxon>Leptotrichiaceae</taxon>
        <taxon>Leptotrichia</taxon>
    </lineage>
</organism>
<gene>
    <name evidence="3" type="ORF">AB8B23_03205</name>
</gene>
<protein>
    <submittedName>
        <fullName evidence="3">Uncharacterized protein</fullName>
    </submittedName>
</protein>
<reference evidence="3" key="1">
    <citation type="submission" date="2024-07" db="EMBL/GenBank/DDBJ databases">
        <authorList>
            <person name="Li X.-J."/>
            <person name="Wang X."/>
        </authorList>
    </citation>
    <scope>NUCLEOTIDE SEQUENCE</scope>
    <source>
        <strain evidence="3">HSP-342</strain>
    </source>
</reference>
<dbReference type="RefSeq" id="WP_369713375.1">
    <property type="nucleotide sequence ID" value="NZ_CP165646.1"/>
</dbReference>
<feature type="transmembrane region" description="Helical" evidence="2">
    <location>
        <begin position="186"/>
        <end position="206"/>
    </location>
</feature>
<keyword evidence="2" id="KW-0472">Membrane</keyword>
<dbReference type="AlphaFoldDB" id="A0AB39VD30"/>
<feature type="coiled-coil region" evidence="1">
    <location>
        <begin position="14"/>
        <end position="74"/>
    </location>
</feature>
<feature type="coiled-coil region" evidence="1">
    <location>
        <begin position="270"/>
        <end position="297"/>
    </location>
</feature>
<dbReference type="KEGG" id="lmes:AB8B23_03205"/>
<keyword evidence="2" id="KW-0812">Transmembrane</keyword>
<evidence type="ECO:0000256" key="2">
    <source>
        <dbReference type="SAM" id="Phobius"/>
    </source>
</evidence>